<dbReference type="FunFam" id="1.25.40.10:FF:000073">
    <property type="entry name" value="Pentatricopeptide repeat-containing protein chloroplastic"/>
    <property type="match status" value="1"/>
</dbReference>
<dbReference type="InterPro" id="IPR032867">
    <property type="entry name" value="DYW_dom"/>
</dbReference>
<dbReference type="InterPro" id="IPR046849">
    <property type="entry name" value="E2_motif"/>
</dbReference>
<protein>
    <recommendedName>
        <fullName evidence="5">DYW domain-containing protein</fullName>
    </recommendedName>
</protein>
<dbReference type="GO" id="GO:0009451">
    <property type="term" value="P:RNA modification"/>
    <property type="evidence" value="ECO:0007669"/>
    <property type="project" value="InterPro"/>
</dbReference>
<dbReference type="FunFam" id="1.25.40.10:FF:000366">
    <property type="entry name" value="Pentatricopeptide (PPR) repeat-containing protein"/>
    <property type="match status" value="1"/>
</dbReference>
<dbReference type="NCBIfam" id="TIGR00756">
    <property type="entry name" value="PPR"/>
    <property type="match status" value="7"/>
</dbReference>
<dbReference type="PROSITE" id="PS51375">
    <property type="entry name" value="PPR"/>
    <property type="match status" value="6"/>
</dbReference>
<dbReference type="Gene3D" id="1.25.40.10">
    <property type="entry name" value="Tetratricopeptide repeat domain"/>
    <property type="match status" value="5"/>
</dbReference>
<dbReference type="AlphaFoldDB" id="A0A0J8B5E2"/>
<feature type="domain" description="DYW" evidence="5">
    <location>
        <begin position="718"/>
        <end position="768"/>
    </location>
</feature>
<dbReference type="Pfam" id="PF20430">
    <property type="entry name" value="Eplus_motif"/>
    <property type="match status" value="1"/>
</dbReference>
<proteinExistence type="inferred from homology"/>
<keyword evidence="3" id="KW-0809">Transit peptide</keyword>
<dbReference type="OrthoDB" id="185373at2759"/>
<feature type="repeat" description="PPR" evidence="4">
    <location>
        <begin position="67"/>
        <end position="97"/>
    </location>
</feature>
<sequence length="829" mass="92678">MLCSTKPNPLKVFRAKYWRLLHSVHNIAASSRVTRSKIENNQCLSKLSKSGELDEARQLFDAMPERDEFSWNIIISGYASASRFSEARKIFNESPYKSSITWNALISGYCRHGYGNDAFELFWQMQYGGFKPTEFTVASILGLFSKSGYLLQGKQLHSYAVKTQLDVNIFVVTSLVDMYAKYCCILEAECVFQTFPGMKNHVFWTAMLTGYSQNGHGHKAIECFRDMHLEGMKSNQFAFSSILTACTSIQALEFGQQVHCWLIKCGLGDNIYVQSSLLDMYAKCGNLDKASYILESLEVDNVIAWNSMIAGCVREGFAEEALSYFKMMHSRGMNIDAFTLPIIMKNFASKSSVQVARSIHCLAVKTGYACYNHVSNALVDLYGKQGNLDCASKIFNELSDKDIVSWTSLISSYSYNGCNEEAIKLFCVMRLAGVYLDEVLCSSILGACAELTVLDSGQQVHATFIKAGFMSSLLLNNSLLALYGKCGCIEEAFCVFDSMQMRDLISWTAIIVGYAQNGRAMDSIKFHEKMLGSGIIPDSVSFLGLLFACSHAGLVDKGKYYFESMDKIYGIKPGPQHYGCMIDLLGRSGHWAEVKIMLNQMEVPPDASIWKALLAACRVHSNADLAERAAKNLFKLEPQNAVPYILLANIYSAAGRWIEAAKVRRLMRSKAINKERGCSWIEMEGKVHTFVSADRSHPQIVEIYSKVHEIIKLIKKAGYVPDTNFSLHDTDEKGKELGLVYHSEKLAVAFALLVLPPGLPVRIFKNIRGRLLPYWNVLLELPAIILVVGVRDFQNFFADAKCRSNNARLLYMDESLGTTKSTIGCAIFI</sequence>
<reference evidence="6 7" key="1">
    <citation type="journal article" date="2014" name="Nature">
        <title>The genome of the recently domesticated crop plant sugar beet (Beta vulgaris).</title>
        <authorList>
            <person name="Dohm J.C."/>
            <person name="Minoche A.E."/>
            <person name="Holtgrawe D."/>
            <person name="Capella-Gutierrez S."/>
            <person name="Zakrzewski F."/>
            <person name="Tafer H."/>
            <person name="Rupp O."/>
            <person name="Sorensen T.R."/>
            <person name="Stracke R."/>
            <person name="Reinhardt R."/>
            <person name="Goesmann A."/>
            <person name="Kraft T."/>
            <person name="Schulz B."/>
            <person name="Stadler P.F."/>
            <person name="Schmidt T."/>
            <person name="Gabaldon T."/>
            <person name="Lehrach H."/>
            <person name="Weisshaar B."/>
            <person name="Himmelbauer H."/>
        </authorList>
    </citation>
    <scope>NUCLEOTIDE SEQUENCE [LARGE SCALE GENOMIC DNA]</scope>
    <source>
        <tissue evidence="6">Taproot</tissue>
    </source>
</reference>
<dbReference type="OMA" id="HVLWTAM"/>
<dbReference type="InterPro" id="IPR046960">
    <property type="entry name" value="PPR_At4g14850-like_plant"/>
</dbReference>
<dbReference type="Pfam" id="PF14432">
    <property type="entry name" value="DYW_deaminase"/>
    <property type="match status" value="1"/>
</dbReference>
<dbReference type="Pfam" id="PF13041">
    <property type="entry name" value="PPR_2"/>
    <property type="match status" value="3"/>
</dbReference>
<evidence type="ECO:0000256" key="4">
    <source>
        <dbReference type="PROSITE-ProRule" id="PRU00708"/>
    </source>
</evidence>
<dbReference type="Pfam" id="PF20431">
    <property type="entry name" value="E_motif"/>
    <property type="match status" value="1"/>
</dbReference>
<feature type="repeat" description="PPR" evidence="4">
    <location>
        <begin position="402"/>
        <end position="436"/>
    </location>
</feature>
<dbReference type="EMBL" id="KQ090600">
    <property type="protein sequence ID" value="KMS95012.1"/>
    <property type="molecule type" value="Genomic_DNA"/>
</dbReference>
<accession>A0A0J8B5E2</accession>
<dbReference type="FunFam" id="1.25.40.10:FF:000353">
    <property type="entry name" value="Pentatricopeptide repeat-containing protein At4g39530"/>
    <property type="match status" value="1"/>
</dbReference>
<evidence type="ECO:0000256" key="2">
    <source>
        <dbReference type="ARBA" id="ARBA00022737"/>
    </source>
</evidence>
<dbReference type="SUPFAM" id="SSF48452">
    <property type="entry name" value="TPR-like"/>
    <property type="match status" value="2"/>
</dbReference>
<feature type="repeat" description="PPR" evidence="4">
    <location>
        <begin position="301"/>
        <end position="335"/>
    </location>
</feature>
<name>A0A0J8B5E2_BETVV</name>
<feature type="repeat" description="PPR" evidence="4">
    <location>
        <begin position="503"/>
        <end position="537"/>
    </location>
</feature>
<dbReference type="InterPro" id="IPR046848">
    <property type="entry name" value="E_motif"/>
</dbReference>
<dbReference type="Pfam" id="PF01535">
    <property type="entry name" value="PPR"/>
    <property type="match status" value="8"/>
</dbReference>
<organism evidence="6 7">
    <name type="scientific">Beta vulgaris subsp. vulgaris</name>
    <name type="common">Beet</name>
    <dbReference type="NCBI Taxonomy" id="3555"/>
    <lineage>
        <taxon>Eukaryota</taxon>
        <taxon>Viridiplantae</taxon>
        <taxon>Streptophyta</taxon>
        <taxon>Embryophyta</taxon>
        <taxon>Tracheophyta</taxon>
        <taxon>Spermatophyta</taxon>
        <taxon>Magnoliopsida</taxon>
        <taxon>eudicotyledons</taxon>
        <taxon>Gunneridae</taxon>
        <taxon>Pentapetalae</taxon>
        <taxon>Caryophyllales</taxon>
        <taxon>Chenopodiaceae</taxon>
        <taxon>Betoideae</taxon>
        <taxon>Beta</taxon>
    </lineage>
</organism>
<dbReference type="PANTHER" id="PTHR47926:SF517">
    <property type="entry name" value="TETRATRICOPEPTIDE REPEAT-LIKE SUPERFAMILY PROTEIN"/>
    <property type="match status" value="1"/>
</dbReference>
<dbReference type="InterPro" id="IPR011990">
    <property type="entry name" value="TPR-like_helical_dom_sf"/>
</dbReference>
<dbReference type="GO" id="GO:0003723">
    <property type="term" value="F:RNA binding"/>
    <property type="evidence" value="ECO:0007669"/>
    <property type="project" value="InterPro"/>
</dbReference>
<evidence type="ECO:0000313" key="6">
    <source>
        <dbReference type="EMBL" id="KMS95012.1"/>
    </source>
</evidence>
<keyword evidence="7" id="KW-1185">Reference proteome</keyword>
<gene>
    <name evidence="6" type="ORF">BVRB_013230</name>
</gene>
<dbReference type="FunFam" id="1.25.40.10:FF:000031">
    <property type="entry name" value="Pentatricopeptide repeat-containing protein mitochondrial"/>
    <property type="match status" value="1"/>
</dbReference>
<evidence type="ECO:0000256" key="1">
    <source>
        <dbReference type="ARBA" id="ARBA00006643"/>
    </source>
</evidence>
<dbReference type="InterPro" id="IPR002885">
    <property type="entry name" value="PPR_rpt"/>
</dbReference>
<keyword evidence="2" id="KW-0677">Repeat</keyword>
<dbReference type="FunFam" id="1.25.40.10:FF:000488">
    <property type="entry name" value="Pentatricopeptide repeat-containing protein, mitochondrial"/>
    <property type="match status" value="1"/>
</dbReference>
<feature type="repeat" description="PPR" evidence="4">
    <location>
        <begin position="200"/>
        <end position="234"/>
    </location>
</feature>
<dbReference type="PANTHER" id="PTHR47926">
    <property type="entry name" value="PENTATRICOPEPTIDE REPEAT-CONTAINING PROTEIN"/>
    <property type="match status" value="1"/>
</dbReference>
<dbReference type="GO" id="GO:0008270">
    <property type="term" value="F:zinc ion binding"/>
    <property type="evidence" value="ECO:0007669"/>
    <property type="project" value="InterPro"/>
</dbReference>
<dbReference type="eggNOG" id="KOG4197">
    <property type="taxonomic scope" value="Eukaryota"/>
</dbReference>
<feature type="repeat" description="PPR" evidence="4">
    <location>
        <begin position="98"/>
        <end position="132"/>
    </location>
</feature>
<evidence type="ECO:0000313" key="7">
    <source>
        <dbReference type="Proteomes" id="UP000035740"/>
    </source>
</evidence>
<comment type="similarity">
    <text evidence="1">Belongs to the PPR family. PCMP-H subfamily.</text>
</comment>
<dbReference type="Proteomes" id="UP000035740">
    <property type="component" value="Unassembled WGS sequence"/>
</dbReference>
<evidence type="ECO:0000259" key="5">
    <source>
        <dbReference type="Pfam" id="PF14432"/>
    </source>
</evidence>
<dbReference type="Gramene" id="KMS95012">
    <property type="protein sequence ID" value="KMS95012"/>
    <property type="gene ID" value="BVRB_013230"/>
</dbReference>
<evidence type="ECO:0000256" key="3">
    <source>
        <dbReference type="ARBA" id="ARBA00022946"/>
    </source>
</evidence>